<protein>
    <submittedName>
        <fullName evidence="1">Uncharacterized protein</fullName>
    </submittedName>
</protein>
<name>A0A081S7Z5_9ARCH</name>
<gene>
    <name evidence="1" type="ORF">AAA799E16_00213</name>
</gene>
<dbReference type="AlphaFoldDB" id="A0A081S7Z5"/>
<dbReference type="EMBL" id="JNVL01000002">
    <property type="protein sequence ID" value="KER07048.1"/>
    <property type="molecule type" value="Genomic_DNA"/>
</dbReference>
<evidence type="ECO:0000313" key="1">
    <source>
        <dbReference type="EMBL" id="KER07048.1"/>
    </source>
</evidence>
<keyword evidence="2" id="KW-1185">Reference proteome</keyword>
<comment type="caution">
    <text evidence="1">The sequence shown here is derived from an EMBL/GenBank/DDBJ whole genome shotgun (WGS) entry which is preliminary data.</text>
</comment>
<reference evidence="1 2" key="1">
    <citation type="submission" date="2014-06" db="EMBL/GenBank/DDBJ databases">
        <authorList>
            <person name="Ngugi D.K."/>
            <person name="Blom J."/>
            <person name="Alam I."/>
            <person name="Rashid M."/>
            <person name="Ba Alawi W."/>
            <person name="Zhang G."/>
            <person name="Hikmawan T."/>
            <person name="Guan Y."/>
            <person name="Antunes A."/>
            <person name="Siam R."/>
            <person name="Eldorry H."/>
            <person name="Bajic V."/>
            <person name="Stingl U."/>
        </authorList>
    </citation>
    <scope>NUCLEOTIDE SEQUENCE [LARGE SCALE GENOMIC DNA]</scope>
    <source>
        <strain evidence="1">SCGC AAA799-E16</strain>
    </source>
</reference>
<dbReference type="PATRIC" id="fig|1502292.3.peg.177"/>
<dbReference type="Proteomes" id="UP000028027">
    <property type="component" value="Unassembled WGS sequence"/>
</dbReference>
<organism evidence="1 2">
    <name type="scientific">Marine Group I thaumarchaeote SCGC AAA799-E16</name>
    <dbReference type="NCBI Taxonomy" id="1502292"/>
    <lineage>
        <taxon>Archaea</taxon>
        <taxon>Nitrososphaerota</taxon>
        <taxon>Marine Group I</taxon>
    </lineage>
</organism>
<accession>A0A081S7Z5</accession>
<proteinExistence type="predicted"/>
<evidence type="ECO:0000313" key="2">
    <source>
        <dbReference type="Proteomes" id="UP000028027"/>
    </source>
</evidence>
<sequence>MDYEKFCSQILDADPKIRFATVYDEWAVRVGGGMREGVKNLLSDHAEKELVNLSILDWKARKDMSKWLGKTIYTLGEYDKVKRFSFYLGDDHLLLVSSEKDNDTNTVVDEVIRLYYENQEKNL</sequence>